<feature type="transmembrane region" description="Helical" evidence="8">
    <location>
        <begin position="181"/>
        <end position="201"/>
    </location>
</feature>
<gene>
    <name evidence="9" type="ORF">CANVERA_P1896</name>
</gene>
<keyword evidence="5 8" id="KW-0812">Transmembrane</keyword>
<evidence type="ECO:0000256" key="8">
    <source>
        <dbReference type="RuleBase" id="RU361206"/>
    </source>
</evidence>
<dbReference type="GO" id="GO:0000139">
    <property type="term" value="C:Golgi membrane"/>
    <property type="evidence" value="ECO:0007669"/>
    <property type="project" value="UniProtKB-SubCell"/>
</dbReference>
<protein>
    <recommendedName>
        <fullName evidence="4 8">Golgi apparatus membrane protein TVP23</fullName>
    </recommendedName>
</protein>
<evidence type="ECO:0000256" key="2">
    <source>
        <dbReference type="ARBA" id="ARBA00004653"/>
    </source>
</evidence>
<keyword evidence="10" id="KW-1185">Reference proteome</keyword>
<keyword evidence="6 8" id="KW-1133">Transmembrane helix</keyword>
<keyword evidence="8" id="KW-0333">Golgi apparatus</keyword>
<evidence type="ECO:0000256" key="6">
    <source>
        <dbReference type="ARBA" id="ARBA00022989"/>
    </source>
</evidence>
<proteinExistence type="inferred from homology"/>
<reference evidence="9" key="1">
    <citation type="submission" date="2022-12" db="EMBL/GenBank/DDBJ databases">
        <authorList>
            <person name="Brejova B."/>
        </authorList>
    </citation>
    <scope>NUCLEOTIDE SEQUENCE</scope>
</reference>
<dbReference type="EMBL" id="CANTUO010000001">
    <property type="protein sequence ID" value="CAI5757382.1"/>
    <property type="molecule type" value="Genomic_DNA"/>
</dbReference>
<feature type="transmembrane region" description="Helical" evidence="8">
    <location>
        <begin position="89"/>
        <end position="107"/>
    </location>
</feature>
<dbReference type="AlphaFoldDB" id="A0A9W4TV01"/>
<sequence length="233" mass="26686">MSNYTRIEADEPLTETPQIPLEAPSPQQYEQGPIGVAQPLNHPTSWVQKLKQSSHPIALLFYMFFRISPIVIYIFGNIVISLIASNNKFIIHFITIILLISADFWNLKNISGRLLVGLRWWNEIEKIEGEEGEFENVWVFESCDPTKYINPIDSKVFWLFLYLNPIAWFVLGFLALLKFQFLYLLLIVIALFLSITNGLAFTKCDKFGKANNIANDIFSKASGTIFSRLNPFG</sequence>
<accession>A0A9W4TV01</accession>
<evidence type="ECO:0000256" key="7">
    <source>
        <dbReference type="ARBA" id="ARBA00023136"/>
    </source>
</evidence>
<keyword evidence="7 8" id="KW-0472">Membrane</keyword>
<dbReference type="PANTHER" id="PTHR13019">
    <property type="entry name" value="GOLGI APPARATUS MEMBRANE PROTEIN TVP23"/>
    <property type="match status" value="1"/>
</dbReference>
<evidence type="ECO:0000256" key="4">
    <source>
        <dbReference type="ARBA" id="ARBA00013603"/>
    </source>
</evidence>
<evidence type="ECO:0000256" key="3">
    <source>
        <dbReference type="ARBA" id="ARBA00005467"/>
    </source>
</evidence>
<comment type="subcellular location">
    <subcellularLocation>
        <location evidence="2 8">Golgi apparatus membrane</location>
        <topology evidence="2 8">Multi-pass membrane protein</topology>
    </subcellularLocation>
</comment>
<organism evidence="9 10">
    <name type="scientific">Candida verbasci</name>
    <dbReference type="NCBI Taxonomy" id="1227364"/>
    <lineage>
        <taxon>Eukaryota</taxon>
        <taxon>Fungi</taxon>
        <taxon>Dikarya</taxon>
        <taxon>Ascomycota</taxon>
        <taxon>Saccharomycotina</taxon>
        <taxon>Pichiomycetes</taxon>
        <taxon>Debaryomycetaceae</taxon>
        <taxon>Candida/Lodderomyces clade</taxon>
        <taxon>Candida</taxon>
    </lineage>
</organism>
<feature type="transmembrane region" description="Helical" evidence="8">
    <location>
        <begin position="156"/>
        <end position="175"/>
    </location>
</feature>
<feature type="transmembrane region" description="Helical" evidence="8">
    <location>
        <begin position="59"/>
        <end position="83"/>
    </location>
</feature>
<dbReference type="InterPro" id="IPR008564">
    <property type="entry name" value="TVP23-like"/>
</dbReference>
<dbReference type="Proteomes" id="UP001152885">
    <property type="component" value="Unassembled WGS sequence"/>
</dbReference>
<comment type="function">
    <text evidence="1 8">Golgi membrane protein involved in vesicular trafficking.</text>
</comment>
<comment type="caution">
    <text evidence="9">The sequence shown here is derived from an EMBL/GenBank/DDBJ whole genome shotgun (WGS) entry which is preliminary data.</text>
</comment>
<dbReference type="GO" id="GO:0016192">
    <property type="term" value="P:vesicle-mediated transport"/>
    <property type="evidence" value="ECO:0007669"/>
    <property type="project" value="TreeGrafter"/>
</dbReference>
<dbReference type="OrthoDB" id="2151161at2759"/>
<comment type="similarity">
    <text evidence="3 8">Belongs to the TVP23 family.</text>
</comment>
<name>A0A9W4TV01_9ASCO</name>
<dbReference type="Pfam" id="PF05832">
    <property type="entry name" value="DUF846"/>
    <property type="match status" value="1"/>
</dbReference>
<evidence type="ECO:0000256" key="5">
    <source>
        <dbReference type="ARBA" id="ARBA00022692"/>
    </source>
</evidence>
<evidence type="ECO:0000313" key="10">
    <source>
        <dbReference type="Proteomes" id="UP001152885"/>
    </source>
</evidence>
<evidence type="ECO:0000313" key="9">
    <source>
        <dbReference type="EMBL" id="CAI5757382.1"/>
    </source>
</evidence>
<dbReference type="PANTHER" id="PTHR13019:SF7">
    <property type="entry name" value="GOLGI APPARATUS MEMBRANE PROTEIN TVP23"/>
    <property type="match status" value="1"/>
</dbReference>
<evidence type="ECO:0000256" key="1">
    <source>
        <dbReference type="ARBA" id="ARBA00003246"/>
    </source>
</evidence>
<dbReference type="GO" id="GO:0009306">
    <property type="term" value="P:protein secretion"/>
    <property type="evidence" value="ECO:0007669"/>
    <property type="project" value="TreeGrafter"/>
</dbReference>